<name>A0A9J6CI16_POLVA</name>
<proteinExistence type="predicted"/>
<sequence>MKNTKSASKIVIKLTFLYFVLTLLFFAPKKDYIFNDRHEKFNDCSYENTCLPFCEETNYENFTDDYIKKNFPIDDFLRLKYEFLKEYELVKFKIIKHIVKCGKYEEKTMVANSSEIEIFRDGRIKYKYDVTPDYKFCLEPYEKANEMKLKIQLCLKNIFSWKIIHYILLIIAAIILTIPTSFYAFTKEVRQTSHGKLCISILILQIYMILIYPLEQTDYDYNA</sequence>
<dbReference type="Proteomes" id="UP001107558">
    <property type="component" value="Chromosome 1"/>
</dbReference>
<reference evidence="2" key="1">
    <citation type="submission" date="2021-03" db="EMBL/GenBank/DDBJ databases">
        <title>Chromosome level genome of the anhydrobiotic midge Polypedilum vanderplanki.</title>
        <authorList>
            <person name="Yoshida Y."/>
            <person name="Kikawada T."/>
            <person name="Gusev O."/>
        </authorList>
    </citation>
    <scope>NUCLEOTIDE SEQUENCE</scope>
    <source>
        <strain evidence="2">NIAS01</strain>
        <tissue evidence="2">Whole body or cell culture</tissue>
    </source>
</reference>
<keyword evidence="3" id="KW-1185">Reference proteome</keyword>
<dbReference type="EMBL" id="JADBJN010000001">
    <property type="protein sequence ID" value="KAG5681668.1"/>
    <property type="molecule type" value="Genomic_DNA"/>
</dbReference>
<evidence type="ECO:0000256" key="1">
    <source>
        <dbReference type="SAM" id="Phobius"/>
    </source>
</evidence>
<feature type="transmembrane region" description="Helical" evidence="1">
    <location>
        <begin position="197"/>
        <end position="214"/>
    </location>
</feature>
<keyword evidence="1" id="KW-0472">Membrane</keyword>
<feature type="transmembrane region" description="Helical" evidence="1">
    <location>
        <begin position="163"/>
        <end position="185"/>
    </location>
</feature>
<keyword evidence="1" id="KW-0812">Transmembrane</keyword>
<evidence type="ECO:0000313" key="2">
    <source>
        <dbReference type="EMBL" id="KAG5681668.1"/>
    </source>
</evidence>
<keyword evidence="1" id="KW-1133">Transmembrane helix</keyword>
<comment type="caution">
    <text evidence="2">The sequence shown here is derived from an EMBL/GenBank/DDBJ whole genome shotgun (WGS) entry which is preliminary data.</text>
</comment>
<organism evidence="2 3">
    <name type="scientific">Polypedilum vanderplanki</name>
    <name type="common">Sleeping chironomid midge</name>
    <dbReference type="NCBI Taxonomy" id="319348"/>
    <lineage>
        <taxon>Eukaryota</taxon>
        <taxon>Metazoa</taxon>
        <taxon>Ecdysozoa</taxon>
        <taxon>Arthropoda</taxon>
        <taxon>Hexapoda</taxon>
        <taxon>Insecta</taxon>
        <taxon>Pterygota</taxon>
        <taxon>Neoptera</taxon>
        <taxon>Endopterygota</taxon>
        <taxon>Diptera</taxon>
        <taxon>Nematocera</taxon>
        <taxon>Chironomoidea</taxon>
        <taxon>Chironomidae</taxon>
        <taxon>Chironominae</taxon>
        <taxon>Polypedilum</taxon>
        <taxon>Polypedilum</taxon>
    </lineage>
</organism>
<accession>A0A9J6CI16</accession>
<dbReference type="AlphaFoldDB" id="A0A9J6CI16"/>
<gene>
    <name evidence="2" type="ORF">PVAND_011082</name>
</gene>
<evidence type="ECO:0000313" key="3">
    <source>
        <dbReference type="Proteomes" id="UP001107558"/>
    </source>
</evidence>
<protein>
    <submittedName>
        <fullName evidence="2">Uncharacterized protein</fullName>
    </submittedName>
</protein>